<dbReference type="SUPFAM" id="SSF53335">
    <property type="entry name" value="S-adenosyl-L-methionine-dependent methyltransferases"/>
    <property type="match status" value="1"/>
</dbReference>
<dbReference type="OrthoDB" id="317838at2157"/>
<name>A0A256IJE5_9EURY</name>
<evidence type="ECO:0008006" key="7">
    <source>
        <dbReference type="Google" id="ProtNLM"/>
    </source>
</evidence>
<gene>
    <name evidence="5" type="ORF">DJ70_07985</name>
</gene>
<evidence type="ECO:0000256" key="2">
    <source>
        <dbReference type="ARBA" id="ARBA00022679"/>
    </source>
</evidence>
<evidence type="ECO:0000313" key="6">
    <source>
        <dbReference type="Proteomes" id="UP000216308"/>
    </source>
</evidence>
<dbReference type="Pfam" id="PF00145">
    <property type="entry name" value="DNA_methylase"/>
    <property type="match status" value="1"/>
</dbReference>
<dbReference type="EMBL" id="NHPJ01000081">
    <property type="protein sequence ID" value="OYR56645.1"/>
    <property type="molecule type" value="Genomic_DNA"/>
</dbReference>
<evidence type="ECO:0000313" key="5">
    <source>
        <dbReference type="EMBL" id="OYR56645.1"/>
    </source>
</evidence>
<evidence type="ECO:0000256" key="4">
    <source>
        <dbReference type="SAM" id="MobiDB-lite"/>
    </source>
</evidence>
<reference evidence="5 6" key="1">
    <citation type="journal article" date="2014" name="Front. Microbiol.">
        <title>Population and genomic analysis of the genus Halorubrum.</title>
        <authorList>
            <person name="Fullmer M.S."/>
            <person name="Soucy S.M."/>
            <person name="Swithers K.S."/>
            <person name="Makkay A.M."/>
            <person name="Wheeler R."/>
            <person name="Ventosa A."/>
            <person name="Gogarten J.P."/>
            <person name="Papke R.T."/>
        </authorList>
    </citation>
    <scope>NUCLEOTIDE SEQUENCE [LARGE SCALE GENOMIC DNA]</scope>
    <source>
        <strain evidence="5 6">Cb34</strain>
    </source>
</reference>
<dbReference type="PROSITE" id="PS00094">
    <property type="entry name" value="C5_MTASE_1"/>
    <property type="match status" value="1"/>
</dbReference>
<proteinExistence type="predicted"/>
<keyword evidence="1" id="KW-0489">Methyltransferase</keyword>
<dbReference type="AlphaFoldDB" id="A0A256IJE5"/>
<protein>
    <recommendedName>
        <fullName evidence="7">DNA methyltransferase</fullName>
    </recommendedName>
</protein>
<accession>A0A256IJE5</accession>
<keyword evidence="6" id="KW-1185">Reference proteome</keyword>
<dbReference type="RefSeq" id="WP_094531767.1">
    <property type="nucleotide sequence ID" value="NZ_NHPJ01000081.1"/>
</dbReference>
<dbReference type="InterPro" id="IPR001525">
    <property type="entry name" value="C5_MeTfrase"/>
</dbReference>
<feature type="compositionally biased region" description="Basic and acidic residues" evidence="4">
    <location>
        <begin position="203"/>
        <end position="212"/>
    </location>
</feature>
<organism evidence="5 6">
    <name type="scientific">Halorubrum halodurans</name>
    <dbReference type="NCBI Taxonomy" id="1383851"/>
    <lineage>
        <taxon>Archaea</taxon>
        <taxon>Methanobacteriati</taxon>
        <taxon>Methanobacteriota</taxon>
        <taxon>Stenosarchaea group</taxon>
        <taxon>Halobacteria</taxon>
        <taxon>Halobacteriales</taxon>
        <taxon>Haloferacaceae</taxon>
        <taxon>Halorubrum</taxon>
    </lineage>
</organism>
<dbReference type="Proteomes" id="UP000216308">
    <property type="component" value="Unassembled WGS sequence"/>
</dbReference>
<sequence>MVSKTCIDLFAGRGGFSSAFHDHPDWNVVTVDINPDHNPDICADIRDLDASDDRLPNDPDVILASPPCTEFSKAAAWKQPFNDDGDPVTDAARDAFVTAMHCVGLIHGLNPEYYVIENPEASRLQHALGPPDARITYCQYGTPYRKATWFWGELPRVDWQYCPPGGDCHDGGSLTDDTDDRPLPRDPAARAEIPTGVSAALRRGIDEHHEQQELTAWQPTHRDQHRLAQPTGNTYPSTPTPEPT</sequence>
<keyword evidence="2" id="KW-0808">Transferase</keyword>
<comment type="caution">
    <text evidence="5">The sequence shown here is derived from an EMBL/GenBank/DDBJ whole genome shotgun (WGS) entry which is preliminary data.</text>
</comment>
<dbReference type="GO" id="GO:0032259">
    <property type="term" value="P:methylation"/>
    <property type="evidence" value="ECO:0007669"/>
    <property type="project" value="UniProtKB-KW"/>
</dbReference>
<feature type="compositionally biased region" description="Basic and acidic residues" evidence="4">
    <location>
        <begin position="180"/>
        <end position="189"/>
    </location>
</feature>
<dbReference type="InterPro" id="IPR029063">
    <property type="entry name" value="SAM-dependent_MTases_sf"/>
</dbReference>
<evidence type="ECO:0000256" key="3">
    <source>
        <dbReference type="ARBA" id="ARBA00022691"/>
    </source>
</evidence>
<keyword evidence="3" id="KW-0949">S-adenosyl-L-methionine</keyword>
<feature type="region of interest" description="Disordered" evidence="4">
    <location>
        <begin position="170"/>
        <end position="244"/>
    </location>
</feature>
<dbReference type="Gene3D" id="3.40.50.150">
    <property type="entry name" value="Vaccinia Virus protein VP39"/>
    <property type="match status" value="1"/>
</dbReference>
<dbReference type="GO" id="GO:0008168">
    <property type="term" value="F:methyltransferase activity"/>
    <property type="evidence" value="ECO:0007669"/>
    <property type="project" value="UniProtKB-KW"/>
</dbReference>
<dbReference type="InterPro" id="IPR018117">
    <property type="entry name" value="C5_DNA_meth_AS"/>
</dbReference>
<evidence type="ECO:0000256" key="1">
    <source>
        <dbReference type="ARBA" id="ARBA00022603"/>
    </source>
</evidence>